<sequence length="155" mass="18057">MIFDPELGFTVFKKDNKHSVRMSFNFPEFSDYVFDELREVKYGELYLPWEYLINPKKTDARLIKRLSGCTAYPLFVPVYKPAAKIKEINSTEFTLIDRISEVPAGKILCARNLRGDMFRFKRDSGGDFFCSQESDYYSPAGMKENFVDFIIINPV</sequence>
<name>A0A6J5M828_9CAUD</name>
<dbReference type="EMBL" id="LR796415">
    <property type="protein sequence ID" value="CAB4142331.1"/>
    <property type="molecule type" value="Genomic_DNA"/>
</dbReference>
<proteinExistence type="predicted"/>
<reference evidence="1" key="1">
    <citation type="submission" date="2020-04" db="EMBL/GenBank/DDBJ databases">
        <authorList>
            <person name="Chiriac C."/>
            <person name="Salcher M."/>
            <person name="Ghai R."/>
            <person name="Kavagutti S V."/>
        </authorList>
    </citation>
    <scope>NUCLEOTIDE SEQUENCE</scope>
</reference>
<accession>A0A6J5M828</accession>
<gene>
    <name evidence="1" type="ORF">UFOVP434_2</name>
</gene>
<protein>
    <submittedName>
        <fullName evidence="1">Uncharacterized protein</fullName>
    </submittedName>
</protein>
<evidence type="ECO:0000313" key="1">
    <source>
        <dbReference type="EMBL" id="CAB4142331.1"/>
    </source>
</evidence>
<organism evidence="1">
    <name type="scientific">uncultured Caudovirales phage</name>
    <dbReference type="NCBI Taxonomy" id="2100421"/>
    <lineage>
        <taxon>Viruses</taxon>
        <taxon>Duplodnaviria</taxon>
        <taxon>Heunggongvirae</taxon>
        <taxon>Uroviricota</taxon>
        <taxon>Caudoviricetes</taxon>
        <taxon>Peduoviridae</taxon>
        <taxon>Maltschvirus</taxon>
        <taxon>Maltschvirus maltsch</taxon>
    </lineage>
</organism>